<gene>
    <name evidence="1" type="ORF">H5410_021292</name>
</gene>
<dbReference type="Proteomes" id="UP000824120">
    <property type="component" value="Chromosome 4"/>
</dbReference>
<sequence length="154" mass="17147">SKQAKSEESTRPKSKILELKPFESSIFKNLCCSRSFDVSSPSCSILHDRHVWIIGLHSTALRNCLAIRQLLLFTTDLILSFWAQHTGAKGKDKTLLAICQMGSAILRSSFLHSFSCLCSFLLNSQTQVQPFKKGVSNSATQDSIINVHNKAQFT</sequence>
<feature type="non-terminal residue" evidence="1">
    <location>
        <position position="154"/>
    </location>
</feature>
<evidence type="ECO:0000313" key="2">
    <source>
        <dbReference type="Proteomes" id="UP000824120"/>
    </source>
</evidence>
<protein>
    <submittedName>
        <fullName evidence="1">Uncharacterized protein</fullName>
    </submittedName>
</protein>
<accession>A0A9J5ZAJ9</accession>
<keyword evidence="2" id="KW-1185">Reference proteome</keyword>
<comment type="caution">
    <text evidence="1">The sequence shown here is derived from an EMBL/GenBank/DDBJ whole genome shotgun (WGS) entry which is preliminary data.</text>
</comment>
<reference evidence="1 2" key="1">
    <citation type="submission" date="2020-09" db="EMBL/GenBank/DDBJ databases">
        <title>De no assembly of potato wild relative species, Solanum commersonii.</title>
        <authorList>
            <person name="Cho K."/>
        </authorList>
    </citation>
    <scope>NUCLEOTIDE SEQUENCE [LARGE SCALE GENOMIC DNA]</scope>
    <source>
        <strain evidence="1">LZ3.2</strain>
        <tissue evidence="1">Leaf</tissue>
    </source>
</reference>
<proteinExistence type="predicted"/>
<organism evidence="1 2">
    <name type="scientific">Solanum commersonii</name>
    <name type="common">Commerson's wild potato</name>
    <name type="synonym">Commerson's nightshade</name>
    <dbReference type="NCBI Taxonomy" id="4109"/>
    <lineage>
        <taxon>Eukaryota</taxon>
        <taxon>Viridiplantae</taxon>
        <taxon>Streptophyta</taxon>
        <taxon>Embryophyta</taxon>
        <taxon>Tracheophyta</taxon>
        <taxon>Spermatophyta</taxon>
        <taxon>Magnoliopsida</taxon>
        <taxon>eudicotyledons</taxon>
        <taxon>Gunneridae</taxon>
        <taxon>Pentapetalae</taxon>
        <taxon>asterids</taxon>
        <taxon>lamiids</taxon>
        <taxon>Solanales</taxon>
        <taxon>Solanaceae</taxon>
        <taxon>Solanoideae</taxon>
        <taxon>Solaneae</taxon>
        <taxon>Solanum</taxon>
    </lineage>
</organism>
<dbReference type="AlphaFoldDB" id="A0A9J5ZAJ9"/>
<name>A0A9J5ZAJ9_SOLCO</name>
<evidence type="ECO:0000313" key="1">
    <source>
        <dbReference type="EMBL" id="KAG5610011.1"/>
    </source>
</evidence>
<dbReference type="EMBL" id="JACXVP010000004">
    <property type="protein sequence ID" value="KAG5610011.1"/>
    <property type="molecule type" value="Genomic_DNA"/>
</dbReference>